<dbReference type="HOGENOM" id="CLU_007340_0_0_1"/>
<sequence length="986" mass="109454">MPRGNARQEIKEIQKAIDKEQKRNRGAISCAECRRLKLKCDKTVPCSSCKRRGCSAICPNGSLATGQGTRFVLADTEALHHKISEMSDRIRQLEDALAILQSIVSPGEQHPLLSRDLVGVKSIIDLHTAIDEDKVSKGSKAANEDHNIQAFGTLALRNDGTATFYGPSAGHESLLIGERAEPSPPLLQEHPSRELPEAVRGLSHSFPLALAFDSAVDLDYLVQCHLPCWQRAHQLCEIYLSKLAWLMSAVSRRQLLEESLPMWYDEAADLLPPGSATVTTDPAGPSSLDTPNKNPHELALLFVVLCLGSLYDDALPCGPDNDEAKTYFELTKVALNLEPVMESTPSVATVQTLTIMCMYYGSCGGENSIECAWNAVSIAAKLAQSIGLHRDSARWHLPSFEVQKRRDLFWELFFLESLQSLATGRLATFHLACVDCELPNDMDSTLDNDGTVVPGFPAWKARFAYECIAPVAQNMQTAKAPRYSVIIELDRKVRDMEMPKYPQHALRATMAMNFRCSALLYIHRCFFVEAVSNFPANPMSSPFAPSFLAGYRNSCEYLGTLRSQFDLFPAETARFWALWAHGFSSAVMLSSVVTHATGKGTRSKVTSVALAELRRAVNLFERASAHGSRAGKFLPILQRLLQKAELAYKASKPAVTRTKDIFAPSTHNEPKDELSIFSGQTHRVSMRARIQPSSLQASSRYPTGTAMSDTNSSDPASSVGPSGPDIVDFSGLHPSLRGQWADFDVRLNSQILEAQREDFYPEPDVEMLVAEREVGIMATDGHRRQATVPEVPGVMRHPDLAARANPAIGSQRPRTWCGEGYGDTQTSHLEPAPLVQHFTDEHVHIQFGHHHPTASSQIQQFQTDVRQRPQSYHPALHHTTHPHQHQLESEFSLQHPQDYTAPTFSHHIPPSHDTQLGSSVGHLHLSEQHWDGSQYWDQQPHLLPTHHSSLTQPAPIDHTTGFAPHDLQETWQSFRIYVGSLRQSPF</sequence>
<gene>
    <name evidence="8" type="ORF">SCLCIDRAFT_1222350</name>
</gene>
<name>A0A0C2ZN46_9AGAM</name>
<proteinExistence type="predicted"/>
<dbReference type="GO" id="GO:0003677">
    <property type="term" value="F:DNA binding"/>
    <property type="evidence" value="ECO:0007669"/>
    <property type="project" value="InterPro"/>
</dbReference>
<reference evidence="9" key="2">
    <citation type="submission" date="2015-01" db="EMBL/GenBank/DDBJ databases">
        <title>Evolutionary Origins and Diversification of the Mycorrhizal Mutualists.</title>
        <authorList>
            <consortium name="DOE Joint Genome Institute"/>
            <consortium name="Mycorrhizal Genomics Consortium"/>
            <person name="Kohler A."/>
            <person name="Kuo A."/>
            <person name="Nagy L.G."/>
            <person name="Floudas D."/>
            <person name="Copeland A."/>
            <person name="Barry K.W."/>
            <person name="Cichocki N."/>
            <person name="Veneault-Fourrey C."/>
            <person name="LaButti K."/>
            <person name="Lindquist E.A."/>
            <person name="Lipzen A."/>
            <person name="Lundell T."/>
            <person name="Morin E."/>
            <person name="Murat C."/>
            <person name="Riley R."/>
            <person name="Ohm R."/>
            <person name="Sun H."/>
            <person name="Tunlid A."/>
            <person name="Henrissat B."/>
            <person name="Grigoriev I.V."/>
            <person name="Hibbett D.S."/>
            <person name="Martin F."/>
        </authorList>
    </citation>
    <scope>NUCLEOTIDE SEQUENCE [LARGE SCALE GENOMIC DNA]</scope>
    <source>
        <strain evidence="9">Foug A</strain>
    </source>
</reference>
<evidence type="ECO:0000259" key="7">
    <source>
        <dbReference type="PROSITE" id="PS51379"/>
    </source>
</evidence>
<dbReference type="PANTHER" id="PTHR31001:SF56">
    <property type="entry name" value="ZN(2)-C6 FUNGAL-TYPE DOMAIN-CONTAINING PROTEIN"/>
    <property type="match status" value="1"/>
</dbReference>
<dbReference type="OrthoDB" id="424974at2759"/>
<keyword evidence="4" id="KW-0175">Coiled coil</keyword>
<dbReference type="PROSITE" id="PS50048">
    <property type="entry name" value="ZN2_CY6_FUNGAL_2"/>
    <property type="match status" value="1"/>
</dbReference>
<dbReference type="CDD" id="cd00067">
    <property type="entry name" value="GAL4"/>
    <property type="match status" value="1"/>
</dbReference>
<keyword evidence="9" id="KW-1185">Reference proteome</keyword>
<evidence type="ECO:0000256" key="2">
    <source>
        <dbReference type="ARBA" id="ARBA00022723"/>
    </source>
</evidence>
<dbReference type="AlphaFoldDB" id="A0A0C2ZN46"/>
<dbReference type="GO" id="GO:0008270">
    <property type="term" value="F:zinc ion binding"/>
    <property type="evidence" value="ECO:0007669"/>
    <property type="project" value="InterPro"/>
</dbReference>
<dbReference type="InParanoid" id="A0A0C2ZN46"/>
<accession>A0A0C2ZN46</accession>
<dbReference type="EMBL" id="KN822164">
    <property type="protein sequence ID" value="KIM54047.1"/>
    <property type="molecule type" value="Genomic_DNA"/>
</dbReference>
<dbReference type="GO" id="GO:0005634">
    <property type="term" value="C:nucleus"/>
    <property type="evidence" value="ECO:0007669"/>
    <property type="project" value="UniProtKB-SubCell"/>
</dbReference>
<dbReference type="CDD" id="cd12148">
    <property type="entry name" value="fungal_TF_MHR"/>
    <property type="match status" value="1"/>
</dbReference>
<protein>
    <recommendedName>
        <fullName evidence="10">Zn(2)-C6 fungal-type domain-containing protein</fullName>
    </recommendedName>
</protein>
<feature type="compositionally biased region" description="Polar residues" evidence="5">
    <location>
        <begin position="691"/>
        <end position="720"/>
    </location>
</feature>
<dbReference type="SMART" id="SM00066">
    <property type="entry name" value="GAL4"/>
    <property type="match status" value="1"/>
</dbReference>
<comment type="subcellular location">
    <subcellularLocation>
        <location evidence="1">Nucleus</location>
    </subcellularLocation>
</comment>
<feature type="domain" description="Zn(2)-C6 fungal-type" evidence="6">
    <location>
        <begin position="29"/>
        <end position="58"/>
    </location>
</feature>
<dbReference type="PROSITE" id="PS51379">
    <property type="entry name" value="4FE4S_FER_2"/>
    <property type="match status" value="1"/>
</dbReference>
<feature type="domain" description="4Fe-4S ferredoxin-type" evidence="7">
    <location>
        <begin position="36"/>
        <end position="68"/>
    </location>
</feature>
<dbReference type="InterPro" id="IPR050613">
    <property type="entry name" value="Sec_Metabolite_Reg"/>
</dbReference>
<dbReference type="Proteomes" id="UP000053989">
    <property type="component" value="Unassembled WGS sequence"/>
</dbReference>
<dbReference type="Gene3D" id="4.10.240.10">
    <property type="entry name" value="Zn(2)-C6 fungal-type DNA-binding domain"/>
    <property type="match status" value="1"/>
</dbReference>
<evidence type="ECO:0000256" key="3">
    <source>
        <dbReference type="ARBA" id="ARBA00023242"/>
    </source>
</evidence>
<evidence type="ECO:0000313" key="9">
    <source>
        <dbReference type="Proteomes" id="UP000053989"/>
    </source>
</evidence>
<dbReference type="SUPFAM" id="SSF57701">
    <property type="entry name" value="Zn2/Cys6 DNA-binding domain"/>
    <property type="match status" value="1"/>
</dbReference>
<feature type="region of interest" description="Disordered" evidence="5">
    <location>
        <begin position="689"/>
        <end position="726"/>
    </location>
</feature>
<reference evidence="8 9" key="1">
    <citation type="submission" date="2014-04" db="EMBL/GenBank/DDBJ databases">
        <authorList>
            <consortium name="DOE Joint Genome Institute"/>
            <person name="Kuo A."/>
            <person name="Kohler A."/>
            <person name="Nagy L.G."/>
            <person name="Floudas D."/>
            <person name="Copeland A."/>
            <person name="Barry K.W."/>
            <person name="Cichocki N."/>
            <person name="Veneault-Fourrey C."/>
            <person name="LaButti K."/>
            <person name="Lindquist E.A."/>
            <person name="Lipzen A."/>
            <person name="Lundell T."/>
            <person name="Morin E."/>
            <person name="Murat C."/>
            <person name="Sun H."/>
            <person name="Tunlid A."/>
            <person name="Henrissat B."/>
            <person name="Grigoriev I.V."/>
            <person name="Hibbett D.S."/>
            <person name="Martin F."/>
            <person name="Nordberg H.P."/>
            <person name="Cantor M.N."/>
            <person name="Hua S.X."/>
        </authorList>
    </citation>
    <scope>NUCLEOTIDE SEQUENCE [LARGE SCALE GENOMIC DNA]</scope>
    <source>
        <strain evidence="8 9">Foug A</strain>
    </source>
</reference>
<dbReference type="GO" id="GO:0000981">
    <property type="term" value="F:DNA-binding transcription factor activity, RNA polymerase II-specific"/>
    <property type="evidence" value="ECO:0007669"/>
    <property type="project" value="InterPro"/>
</dbReference>
<dbReference type="PANTHER" id="PTHR31001">
    <property type="entry name" value="UNCHARACTERIZED TRANSCRIPTIONAL REGULATORY PROTEIN"/>
    <property type="match status" value="1"/>
</dbReference>
<dbReference type="SMART" id="SM00906">
    <property type="entry name" value="Fungal_trans"/>
    <property type="match status" value="1"/>
</dbReference>
<evidence type="ECO:0000256" key="1">
    <source>
        <dbReference type="ARBA" id="ARBA00004123"/>
    </source>
</evidence>
<dbReference type="InterPro" id="IPR001138">
    <property type="entry name" value="Zn2Cys6_DnaBD"/>
</dbReference>
<evidence type="ECO:0000256" key="5">
    <source>
        <dbReference type="SAM" id="MobiDB-lite"/>
    </source>
</evidence>
<evidence type="ECO:0000259" key="6">
    <source>
        <dbReference type="PROSITE" id="PS50048"/>
    </source>
</evidence>
<evidence type="ECO:0008006" key="10">
    <source>
        <dbReference type="Google" id="ProtNLM"/>
    </source>
</evidence>
<dbReference type="GO" id="GO:0006351">
    <property type="term" value="P:DNA-templated transcription"/>
    <property type="evidence" value="ECO:0007669"/>
    <property type="project" value="InterPro"/>
</dbReference>
<dbReference type="InterPro" id="IPR036864">
    <property type="entry name" value="Zn2-C6_fun-type_DNA-bd_sf"/>
</dbReference>
<keyword evidence="3" id="KW-0539">Nucleus</keyword>
<dbReference type="STRING" id="1036808.A0A0C2ZN46"/>
<evidence type="ECO:0000256" key="4">
    <source>
        <dbReference type="SAM" id="Coils"/>
    </source>
</evidence>
<keyword evidence="2" id="KW-0479">Metal-binding</keyword>
<dbReference type="Pfam" id="PF04082">
    <property type="entry name" value="Fungal_trans"/>
    <property type="match status" value="1"/>
</dbReference>
<dbReference type="PROSITE" id="PS00463">
    <property type="entry name" value="ZN2_CY6_FUNGAL_1"/>
    <property type="match status" value="1"/>
</dbReference>
<dbReference type="InterPro" id="IPR007219">
    <property type="entry name" value="XnlR_reg_dom"/>
</dbReference>
<evidence type="ECO:0000313" key="8">
    <source>
        <dbReference type="EMBL" id="KIM54047.1"/>
    </source>
</evidence>
<organism evidence="8 9">
    <name type="scientific">Scleroderma citrinum Foug A</name>
    <dbReference type="NCBI Taxonomy" id="1036808"/>
    <lineage>
        <taxon>Eukaryota</taxon>
        <taxon>Fungi</taxon>
        <taxon>Dikarya</taxon>
        <taxon>Basidiomycota</taxon>
        <taxon>Agaricomycotina</taxon>
        <taxon>Agaricomycetes</taxon>
        <taxon>Agaricomycetidae</taxon>
        <taxon>Boletales</taxon>
        <taxon>Sclerodermatineae</taxon>
        <taxon>Sclerodermataceae</taxon>
        <taxon>Scleroderma</taxon>
    </lineage>
</organism>
<feature type="coiled-coil region" evidence="4">
    <location>
        <begin position="76"/>
        <end position="103"/>
    </location>
</feature>
<dbReference type="InterPro" id="IPR017896">
    <property type="entry name" value="4Fe4S_Fe-S-bd"/>
</dbReference>